<dbReference type="InterPro" id="IPR039793">
    <property type="entry name" value="UROS/Hem4"/>
</dbReference>
<dbReference type="GO" id="GO:0006782">
    <property type="term" value="P:protoporphyrinogen IX biosynthetic process"/>
    <property type="evidence" value="ECO:0007669"/>
    <property type="project" value="UniProtKB-UniRule"/>
</dbReference>
<dbReference type="PANTHER" id="PTHR38042">
    <property type="entry name" value="UROPORPHYRINOGEN-III SYNTHASE, CHLOROPLASTIC"/>
    <property type="match status" value="1"/>
</dbReference>
<evidence type="ECO:0000256" key="1">
    <source>
        <dbReference type="ARBA" id="ARBA00004772"/>
    </source>
</evidence>
<dbReference type="AlphaFoldDB" id="A0AA37WH03"/>
<gene>
    <name evidence="11" type="ORF">GCM10007852_02260</name>
</gene>
<protein>
    <recommendedName>
        <fullName evidence="7 9">Uroporphyrinogen-III synthase</fullName>
        <ecNumber evidence="3 9">4.2.1.75</ecNumber>
    </recommendedName>
</protein>
<dbReference type="SUPFAM" id="SSF69618">
    <property type="entry name" value="HemD-like"/>
    <property type="match status" value="1"/>
</dbReference>
<evidence type="ECO:0000256" key="4">
    <source>
        <dbReference type="ARBA" id="ARBA00023239"/>
    </source>
</evidence>
<evidence type="ECO:0000256" key="3">
    <source>
        <dbReference type="ARBA" id="ARBA00013109"/>
    </source>
</evidence>
<reference evidence="11" key="1">
    <citation type="journal article" date="2014" name="Int. J. Syst. Evol. Microbiol.">
        <title>Complete genome sequence of Corynebacterium casei LMG S-19264T (=DSM 44701T), isolated from a smear-ripened cheese.</title>
        <authorList>
            <consortium name="US DOE Joint Genome Institute (JGI-PGF)"/>
            <person name="Walter F."/>
            <person name="Albersmeier A."/>
            <person name="Kalinowski J."/>
            <person name="Ruckert C."/>
        </authorList>
    </citation>
    <scope>NUCLEOTIDE SEQUENCE</scope>
    <source>
        <strain evidence="11">NBRC 110023</strain>
    </source>
</reference>
<reference evidence="11" key="2">
    <citation type="submission" date="2023-01" db="EMBL/GenBank/DDBJ databases">
        <title>Draft genome sequence of Agaribacter marinus strain NBRC 110023.</title>
        <authorList>
            <person name="Sun Q."/>
            <person name="Mori K."/>
        </authorList>
    </citation>
    <scope>NUCLEOTIDE SEQUENCE</scope>
    <source>
        <strain evidence="11">NBRC 110023</strain>
    </source>
</reference>
<evidence type="ECO:0000313" key="11">
    <source>
        <dbReference type="EMBL" id="GLR69318.1"/>
    </source>
</evidence>
<name>A0AA37WH03_9ALTE</name>
<feature type="domain" description="Tetrapyrrole biosynthesis uroporphyrinogen III synthase" evidence="10">
    <location>
        <begin position="28"/>
        <end position="224"/>
    </location>
</feature>
<keyword evidence="4 9" id="KW-0456">Lyase</keyword>
<dbReference type="PANTHER" id="PTHR38042:SF1">
    <property type="entry name" value="UROPORPHYRINOGEN-III SYNTHASE, CHLOROPLASTIC"/>
    <property type="match status" value="1"/>
</dbReference>
<dbReference type="InterPro" id="IPR003754">
    <property type="entry name" value="4pyrrol_synth_uPrphyn_synth"/>
</dbReference>
<evidence type="ECO:0000259" key="10">
    <source>
        <dbReference type="Pfam" id="PF02602"/>
    </source>
</evidence>
<dbReference type="InterPro" id="IPR036108">
    <property type="entry name" value="4pyrrol_syn_uPrphyn_synt_sf"/>
</dbReference>
<evidence type="ECO:0000256" key="7">
    <source>
        <dbReference type="ARBA" id="ARBA00040167"/>
    </source>
</evidence>
<evidence type="ECO:0000313" key="12">
    <source>
        <dbReference type="Proteomes" id="UP001156601"/>
    </source>
</evidence>
<keyword evidence="12" id="KW-1185">Reference proteome</keyword>
<sequence>MFLITRPEPKASNTKNLFESEDLLSCIFPAIVIKQVPNISAPHKVYDYIIVTSTYTLDWLSTAPKPALACKHSVIAIGTATQKALAGKQFPWAKKIIKPLQQNSEGVLSIPELADVSGKHILIVKGRGGRQLLENSLLDNGAKVDVLNVYERQPNHDKKLIRQVEERTITCIIVTSVEIVEQLFASFCSDWLKNKKWIATSQRIADYLHSKRISEIHVSQSADDQIILQLAKTLSKQNPSINC</sequence>
<dbReference type="GO" id="GO:0004852">
    <property type="term" value="F:uroporphyrinogen-III synthase activity"/>
    <property type="evidence" value="ECO:0007669"/>
    <property type="project" value="UniProtKB-UniRule"/>
</dbReference>
<dbReference type="EC" id="4.2.1.75" evidence="3 9"/>
<comment type="caution">
    <text evidence="11">The sequence shown here is derived from an EMBL/GenBank/DDBJ whole genome shotgun (WGS) entry which is preliminary data.</text>
</comment>
<dbReference type="RefSeq" id="WP_284215648.1">
    <property type="nucleotide sequence ID" value="NZ_BSOT01000002.1"/>
</dbReference>
<comment type="similarity">
    <text evidence="2 9">Belongs to the uroporphyrinogen-III synthase family.</text>
</comment>
<evidence type="ECO:0000256" key="8">
    <source>
        <dbReference type="ARBA" id="ARBA00048617"/>
    </source>
</evidence>
<dbReference type="Gene3D" id="3.40.50.10090">
    <property type="match status" value="2"/>
</dbReference>
<proteinExistence type="inferred from homology"/>
<dbReference type="Pfam" id="PF02602">
    <property type="entry name" value="HEM4"/>
    <property type="match status" value="1"/>
</dbReference>
<organism evidence="11 12">
    <name type="scientific">Agaribacter marinus</name>
    <dbReference type="NCBI Taxonomy" id="1431249"/>
    <lineage>
        <taxon>Bacteria</taxon>
        <taxon>Pseudomonadati</taxon>
        <taxon>Pseudomonadota</taxon>
        <taxon>Gammaproteobacteria</taxon>
        <taxon>Alteromonadales</taxon>
        <taxon>Alteromonadaceae</taxon>
        <taxon>Agaribacter</taxon>
    </lineage>
</organism>
<evidence type="ECO:0000256" key="2">
    <source>
        <dbReference type="ARBA" id="ARBA00008133"/>
    </source>
</evidence>
<evidence type="ECO:0000256" key="9">
    <source>
        <dbReference type="RuleBase" id="RU366031"/>
    </source>
</evidence>
<dbReference type="CDD" id="cd06578">
    <property type="entry name" value="HemD"/>
    <property type="match status" value="1"/>
</dbReference>
<comment type="pathway">
    <text evidence="1 9">Porphyrin-containing compound metabolism; protoporphyrin-IX biosynthesis; coproporphyrinogen-III from 5-aminolevulinate: step 3/4.</text>
</comment>
<comment type="function">
    <text evidence="6 9">Catalyzes cyclization of the linear tetrapyrrole, hydroxymethylbilane, to the macrocyclic uroporphyrinogen III.</text>
</comment>
<evidence type="ECO:0000256" key="6">
    <source>
        <dbReference type="ARBA" id="ARBA00037589"/>
    </source>
</evidence>
<comment type="catalytic activity">
    <reaction evidence="8 9">
        <text>hydroxymethylbilane = uroporphyrinogen III + H2O</text>
        <dbReference type="Rhea" id="RHEA:18965"/>
        <dbReference type="ChEBI" id="CHEBI:15377"/>
        <dbReference type="ChEBI" id="CHEBI:57308"/>
        <dbReference type="ChEBI" id="CHEBI:57845"/>
        <dbReference type="EC" id="4.2.1.75"/>
    </reaction>
</comment>
<dbReference type="Proteomes" id="UP001156601">
    <property type="component" value="Unassembled WGS sequence"/>
</dbReference>
<evidence type="ECO:0000256" key="5">
    <source>
        <dbReference type="ARBA" id="ARBA00023244"/>
    </source>
</evidence>
<dbReference type="GO" id="GO:0006780">
    <property type="term" value="P:uroporphyrinogen III biosynthetic process"/>
    <property type="evidence" value="ECO:0007669"/>
    <property type="project" value="UniProtKB-UniRule"/>
</dbReference>
<accession>A0AA37WH03</accession>
<keyword evidence="5 9" id="KW-0627">Porphyrin biosynthesis</keyword>
<dbReference type="EMBL" id="BSOT01000002">
    <property type="protein sequence ID" value="GLR69318.1"/>
    <property type="molecule type" value="Genomic_DNA"/>
</dbReference>